<feature type="transmembrane region" description="Helical" evidence="2">
    <location>
        <begin position="188"/>
        <end position="209"/>
    </location>
</feature>
<feature type="transmembrane region" description="Helical" evidence="2">
    <location>
        <begin position="239"/>
        <end position="256"/>
    </location>
</feature>
<evidence type="ECO:0000313" key="5">
    <source>
        <dbReference type="Proteomes" id="UP000093902"/>
    </source>
</evidence>
<feature type="transmembrane region" description="Helical" evidence="2">
    <location>
        <begin position="215"/>
        <end position="232"/>
    </location>
</feature>
<gene>
    <name evidence="4" type="ORF">A5792_30845</name>
</gene>
<accession>A0A1A0QPT1</accession>
<dbReference type="EMBL" id="LZSO01000041">
    <property type="protein sequence ID" value="OBB24200.1"/>
    <property type="molecule type" value="Genomic_DNA"/>
</dbReference>
<sequence>MASQSEGQRAKTLGTVFDPHSNALNVWRLIFASMVIMQHSWPLTGRRMNGPFTQLLTEVWVDGFFVISGYLITSSWMRRPKLREYLAARLLRIFPGLWVCVLVVAFGIAPLGVLLQHGEPLAFSSQLSWALNNGLLNVFRGDIDGTPSGVPWPGVWDGPLWTLIFELICYVAVAVLGVAGLMTKRWTIPTAFVLSLICAAAVGYPVLAVETIPQMVTRFALTFSAGALLYQFHDRLPANWSLVALSVALVVVAGLLPNYRVFAALPLAYAVIVSGALLKRFRPQMRNDISYGIYIYGWPVQQLLAMIGLTWLPPGVFFVVATVVTIPLAAASWFLVEKHAMKLKRRVQTEERRQPGTSMRWVPSTASSRIASSAGEPGSGV</sequence>
<dbReference type="GO" id="GO:0016747">
    <property type="term" value="F:acyltransferase activity, transferring groups other than amino-acyl groups"/>
    <property type="evidence" value="ECO:0007669"/>
    <property type="project" value="InterPro"/>
</dbReference>
<dbReference type="PANTHER" id="PTHR23028">
    <property type="entry name" value="ACETYLTRANSFERASE"/>
    <property type="match status" value="1"/>
</dbReference>
<dbReference type="Pfam" id="PF01757">
    <property type="entry name" value="Acyl_transf_3"/>
    <property type="match status" value="1"/>
</dbReference>
<organism evidence="4 5">
    <name type="scientific">Mycolicibacterium peregrinum</name>
    <name type="common">Mycobacterium peregrinum</name>
    <dbReference type="NCBI Taxonomy" id="43304"/>
    <lineage>
        <taxon>Bacteria</taxon>
        <taxon>Bacillati</taxon>
        <taxon>Actinomycetota</taxon>
        <taxon>Actinomycetes</taxon>
        <taxon>Mycobacteriales</taxon>
        <taxon>Mycobacteriaceae</taxon>
        <taxon>Mycolicibacterium</taxon>
    </lineage>
</organism>
<evidence type="ECO:0000259" key="3">
    <source>
        <dbReference type="Pfam" id="PF01757"/>
    </source>
</evidence>
<dbReference type="GO" id="GO:0000271">
    <property type="term" value="P:polysaccharide biosynthetic process"/>
    <property type="evidence" value="ECO:0007669"/>
    <property type="project" value="TreeGrafter"/>
</dbReference>
<dbReference type="AlphaFoldDB" id="A0A1A0QPT1"/>
<feature type="transmembrane region" description="Helical" evidence="2">
    <location>
        <begin position="52"/>
        <end position="72"/>
    </location>
</feature>
<evidence type="ECO:0000256" key="1">
    <source>
        <dbReference type="SAM" id="MobiDB-lite"/>
    </source>
</evidence>
<dbReference type="PANTHER" id="PTHR23028:SF131">
    <property type="entry name" value="BLR2367 PROTEIN"/>
    <property type="match status" value="1"/>
</dbReference>
<feature type="transmembrane region" description="Helical" evidence="2">
    <location>
        <begin position="160"/>
        <end position="181"/>
    </location>
</feature>
<dbReference type="GO" id="GO:0016020">
    <property type="term" value="C:membrane"/>
    <property type="evidence" value="ECO:0007669"/>
    <property type="project" value="TreeGrafter"/>
</dbReference>
<dbReference type="RefSeq" id="WP_064936351.1">
    <property type="nucleotide sequence ID" value="NZ_LZSO01000041.1"/>
</dbReference>
<feature type="domain" description="Acyltransferase 3" evidence="3">
    <location>
        <begin position="23"/>
        <end position="331"/>
    </location>
</feature>
<keyword evidence="4" id="KW-0012">Acyltransferase</keyword>
<feature type="transmembrane region" description="Helical" evidence="2">
    <location>
        <begin position="293"/>
        <end position="311"/>
    </location>
</feature>
<evidence type="ECO:0000256" key="2">
    <source>
        <dbReference type="SAM" id="Phobius"/>
    </source>
</evidence>
<keyword evidence="4" id="KW-0808">Transferase</keyword>
<comment type="caution">
    <text evidence="4">The sequence shown here is derived from an EMBL/GenBank/DDBJ whole genome shotgun (WGS) entry which is preliminary data.</text>
</comment>
<keyword evidence="2" id="KW-0812">Transmembrane</keyword>
<dbReference type="OrthoDB" id="9796461at2"/>
<feature type="transmembrane region" description="Helical" evidence="2">
    <location>
        <begin position="262"/>
        <end position="281"/>
    </location>
</feature>
<feature type="transmembrane region" description="Helical" evidence="2">
    <location>
        <begin position="93"/>
        <end position="115"/>
    </location>
</feature>
<reference evidence="5" key="1">
    <citation type="submission" date="2016-06" db="EMBL/GenBank/DDBJ databases">
        <authorList>
            <person name="Sutton G."/>
            <person name="Brinkac L."/>
            <person name="Sanka R."/>
            <person name="Adams M."/>
            <person name="Lau E."/>
            <person name="Mehaffy C."/>
            <person name="Tameris M."/>
            <person name="Hatherill M."/>
            <person name="Hanekom W."/>
            <person name="Mahomed H."/>
            <person name="Mcshane H."/>
        </authorList>
    </citation>
    <scope>NUCLEOTIDE SEQUENCE [LARGE SCALE GENOMIC DNA]</scope>
    <source>
        <strain evidence="5">852002-51209_SCH5440388</strain>
    </source>
</reference>
<name>A0A1A0QPT1_MYCPR</name>
<dbReference type="Proteomes" id="UP000093902">
    <property type="component" value="Unassembled WGS sequence"/>
</dbReference>
<proteinExistence type="predicted"/>
<feature type="region of interest" description="Disordered" evidence="1">
    <location>
        <begin position="347"/>
        <end position="381"/>
    </location>
</feature>
<keyword evidence="2" id="KW-0472">Membrane</keyword>
<protein>
    <submittedName>
        <fullName evidence="4">Acyltransferase</fullName>
    </submittedName>
</protein>
<keyword evidence="2" id="KW-1133">Transmembrane helix</keyword>
<dbReference type="STRING" id="43304.GCA_001403655_00224"/>
<dbReference type="InterPro" id="IPR002656">
    <property type="entry name" value="Acyl_transf_3_dom"/>
</dbReference>
<evidence type="ECO:0000313" key="4">
    <source>
        <dbReference type="EMBL" id="OBB24200.1"/>
    </source>
</evidence>
<feature type="transmembrane region" description="Helical" evidence="2">
    <location>
        <begin position="317"/>
        <end position="336"/>
    </location>
</feature>
<dbReference type="InterPro" id="IPR050879">
    <property type="entry name" value="Acyltransferase_3"/>
</dbReference>